<keyword evidence="2 3" id="KW-0040">ANK repeat</keyword>
<evidence type="ECO:0000256" key="1">
    <source>
        <dbReference type="ARBA" id="ARBA00022737"/>
    </source>
</evidence>
<feature type="repeat" description="ANK" evidence="3">
    <location>
        <begin position="323"/>
        <end position="355"/>
    </location>
</feature>
<dbReference type="OrthoDB" id="9995210at2759"/>
<evidence type="ECO:0000256" key="3">
    <source>
        <dbReference type="PROSITE-ProRule" id="PRU00023"/>
    </source>
</evidence>
<evidence type="ECO:0008006" key="6">
    <source>
        <dbReference type="Google" id="ProtNLM"/>
    </source>
</evidence>
<dbReference type="Proteomes" id="UP000794436">
    <property type="component" value="Unassembled WGS sequence"/>
</dbReference>
<dbReference type="PROSITE" id="PS50088">
    <property type="entry name" value="ANK_REPEAT"/>
    <property type="match status" value="2"/>
</dbReference>
<dbReference type="PROSITE" id="PS50297">
    <property type="entry name" value="ANK_REP_REGION"/>
    <property type="match status" value="1"/>
</dbReference>
<evidence type="ECO:0000313" key="5">
    <source>
        <dbReference type="Proteomes" id="UP000794436"/>
    </source>
</evidence>
<reference evidence="4" key="1">
    <citation type="submission" date="2019-03" db="EMBL/GenBank/DDBJ databases">
        <title>Long read genome sequence of the mycoparasitic Pythium oligandrum ATCC 38472 isolated from sugarbeet rhizosphere.</title>
        <authorList>
            <person name="Gaulin E."/>
        </authorList>
    </citation>
    <scope>NUCLEOTIDE SEQUENCE</scope>
    <source>
        <strain evidence="4">ATCC 38472_TT</strain>
    </source>
</reference>
<dbReference type="EMBL" id="SPLM01000038">
    <property type="protein sequence ID" value="TMW65175.1"/>
    <property type="molecule type" value="Genomic_DNA"/>
</dbReference>
<dbReference type="PANTHER" id="PTHR24198:SF165">
    <property type="entry name" value="ANKYRIN REPEAT-CONTAINING PROTEIN-RELATED"/>
    <property type="match status" value="1"/>
</dbReference>
<keyword evidence="5" id="KW-1185">Reference proteome</keyword>
<gene>
    <name evidence="4" type="ORF">Poli38472_009342</name>
</gene>
<feature type="repeat" description="ANK" evidence="3">
    <location>
        <begin position="279"/>
        <end position="322"/>
    </location>
</feature>
<sequence>MEMTMETLRPTLLAAARAGDLTRVRALLYDPLLQPSMERMNATCRAHRETALATNQVPFVLDFRRLHVHDAWWTMYQPPMFWFRSVIDCGQLHVLSWFVSEEATELLGDTVRGILHQLCDAVMSASPEAKGLEAVEVLLSSYLFVHVLIGVERERVLMRLFRQALRSSGLTQTIDLLLAHGAPVTRTSRATSVTAQPMTAVQSLIANGGVDVEFGNVLADTAYGGNVDATRRLLDHGADTQYTGEQADALHVAVEEGKVGVTQLLLSEGMVDPNARDARGRTPLMMATIEKTSWNVGEKESDRLRIVQLLLDYGADVSPTDESGNTALHYATVGEHLDVVALLLSSGADPNVQNVYGDTALLDFASRIAVTERHYVLFDMLLAGGTDPFLQNAKNESFVSLLSSVSLAGLNYINERVQHSY</sequence>
<proteinExistence type="predicted"/>
<dbReference type="GO" id="GO:0005737">
    <property type="term" value="C:cytoplasm"/>
    <property type="evidence" value="ECO:0007669"/>
    <property type="project" value="TreeGrafter"/>
</dbReference>
<dbReference type="SMART" id="SM00248">
    <property type="entry name" value="ANK"/>
    <property type="match status" value="5"/>
</dbReference>
<comment type="caution">
    <text evidence="4">The sequence shown here is derived from an EMBL/GenBank/DDBJ whole genome shotgun (WGS) entry which is preliminary data.</text>
</comment>
<keyword evidence="1" id="KW-0677">Repeat</keyword>
<dbReference type="Gene3D" id="1.25.40.20">
    <property type="entry name" value="Ankyrin repeat-containing domain"/>
    <property type="match status" value="1"/>
</dbReference>
<evidence type="ECO:0000313" key="4">
    <source>
        <dbReference type="EMBL" id="TMW65175.1"/>
    </source>
</evidence>
<evidence type="ECO:0000256" key="2">
    <source>
        <dbReference type="ARBA" id="ARBA00023043"/>
    </source>
</evidence>
<dbReference type="AlphaFoldDB" id="A0A8K1FIN2"/>
<dbReference type="PANTHER" id="PTHR24198">
    <property type="entry name" value="ANKYRIN REPEAT AND PROTEIN KINASE DOMAIN-CONTAINING PROTEIN"/>
    <property type="match status" value="1"/>
</dbReference>
<accession>A0A8K1FIN2</accession>
<name>A0A8K1FIN2_PYTOL</name>
<dbReference type="SUPFAM" id="SSF48403">
    <property type="entry name" value="Ankyrin repeat"/>
    <property type="match status" value="1"/>
</dbReference>
<dbReference type="Pfam" id="PF12796">
    <property type="entry name" value="Ank_2"/>
    <property type="match status" value="1"/>
</dbReference>
<organism evidence="4 5">
    <name type="scientific">Pythium oligandrum</name>
    <name type="common">Mycoparasitic fungus</name>
    <dbReference type="NCBI Taxonomy" id="41045"/>
    <lineage>
        <taxon>Eukaryota</taxon>
        <taxon>Sar</taxon>
        <taxon>Stramenopiles</taxon>
        <taxon>Oomycota</taxon>
        <taxon>Peronosporomycetes</taxon>
        <taxon>Pythiales</taxon>
        <taxon>Pythiaceae</taxon>
        <taxon>Pythium</taxon>
    </lineage>
</organism>
<dbReference type="InterPro" id="IPR036770">
    <property type="entry name" value="Ankyrin_rpt-contain_sf"/>
</dbReference>
<protein>
    <recommendedName>
        <fullName evidence="6">Ankyrin repeat protein</fullName>
    </recommendedName>
</protein>
<dbReference type="InterPro" id="IPR002110">
    <property type="entry name" value="Ankyrin_rpt"/>
</dbReference>